<dbReference type="InterPro" id="IPR002498">
    <property type="entry name" value="PInositol-4-P-4/5-kinase_core"/>
</dbReference>
<feature type="region of interest" description="Disordered" evidence="4">
    <location>
        <begin position="1"/>
        <end position="27"/>
    </location>
</feature>
<feature type="compositionally biased region" description="Polar residues" evidence="4">
    <location>
        <begin position="1330"/>
        <end position="1346"/>
    </location>
</feature>
<evidence type="ECO:0000256" key="2">
    <source>
        <dbReference type="ARBA" id="ARBA00022840"/>
    </source>
</evidence>
<organism evidence="6 7">
    <name type="scientific">Mycena maculata</name>
    <dbReference type="NCBI Taxonomy" id="230809"/>
    <lineage>
        <taxon>Eukaryota</taxon>
        <taxon>Fungi</taxon>
        <taxon>Dikarya</taxon>
        <taxon>Basidiomycota</taxon>
        <taxon>Agaricomycotina</taxon>
        <taxon>Agaricomycetes</taxon>
        <taxon>Agaricomycetidae</taxon>
        <taxon>Agaricales</taxon>
        <taxon>Marasmiineae</taxon>
        <taxon>Mycenaceae</taxon>
        <taxon>Mycena</taxon>
    </lineage>
</organism>
<feature type="compositionally biased region" description="Acidic residues" evidence="4">
    <location>
        <begin position="853"/>
        <end position="863"/>
    </location>
</feature>
<dbReference type="EMBL" id="JARJLG010000047">
    <property type="protein sequence ID" value="KAJ7760904.1"/>
    <property type="molecule type" value="Genomic_DNA"/>
</dbReference>
<feature type="domain" description="PIPK" evidence="5">
    <location>
        <begin position="1339"/>
        <end position="1666"/>
    </location>
</feature>
<dbReference type="PANTHER" id="PTHR45748">
    <property type="entry name" value="1-PHOSPHATIDYLINOSITOL 3-PHOSPHATE 5-KINASE-RELATED"/>
    <property type="match status" value="1"/>
</dbReference>
<dbReference type="GO" id="GO:0046854">
    <property type="term" value="P:phosphatidylinositol phosphate biosynthetic process"/>
    <property type="evidence" value="ECO:0007669"/>
    <property type="project" value="TreeGrafter"/>
</dbReference>
<feature type="compositionally biased region" description="Low complexity" evidence="4">
    <location>
        <begin position="351"/>
        <end position="377"/>
    </location>
</feature>
<dbReference type="SMART" id="SM00330">
    <property type="entry name" value="PIPKc"/>
    <property type="match status" value="1"/>
</dbReference>
<dbReference type="InterPro" id="IPR044769">
    <property type="entry name" value="PIKfyve_PIPKc"/>
</dbReference>
<keyword evidence="2 3" id="KW-0067">ATP-binding</keyword>
<feature type="compositionally biased region" description="Low complexity" evidence="4">
    <location>
        <begin position="919"/>
        <end position="966"/>
    </location>
</feature>
<dbReference type="SUPFAM" id="SSF56104">
    <property type="entry name" value="SAICAR synthase-like"/>
    <property type="match status" value="1"/>
</dbReference>
<feature type="region of interest" description="Disordered" evidence="4">
    <location>
        <begin position="340"/>
        <end position="389"/>
    </location>
</feature>
<feature type="compositionally biased region" description="Basic and acidic residues" evidence="4">
    <location>
        <begin position="302"/>
        <end position="318"/>
    </location>
</feature>
<feature type="region of interest" description="Disordered" evidence="4">
    <location>
        <begin position="851"/>
        <end position="974"/>
    </location>
</feature>
<feature type="compositionally biased region" description="Low complexity" evidence="4">
    <location>
        <begin position="111"/>
        <end position="134"/>
    </location>
</feature>
<feature type="compositionally biased region" description="Low complexity" evidence="4">
    <location>
        <begin position="551"/>
        <end position="561"/>
    </location>
</feature>
<reference evidence="6" key="1">
    <citation type="submission" date="2023-03" db="EMBL/GenBank/DDBJ databases">
        <title>Massive genome expansion in bonnet fungi (Mycena s.s.) driven by repeated elements and novel gene families across ecological guilds.</title>
        <authorList>
            <consortium name="Lawrence Berkeley National Laboratory"/>
            <person name="Harder C.B."/>
            <person name="Miyauchi S."/>
            <person name="Viragh M."/>
            <person name="Kuo A."/>
            <person name="Thoen E."/>
            <person name="Andreopoulos B."/>
            <person name="Lu D."/>
            <person name="Skrede I."/>
            <person name="Drula E."/>
            <person name="Henrissat B."/>
            <person name="Morin E."/>
            <person name="Kohler A."/>
            <person name="Barry K."/>
            <person name="LaButti K."/>
            <person name="Morin E."/>
            <person name="Salamov A."/>
            <person name="Lipzen A."/>
            <person name="Mereny Z."/>
            <person name="Hegedus B."/>
            <person name="Baldrian P."/>
            <person name="Stursova M."/>
            <person name="Weitz H."/>
            <person name="Taylor A."/>
            <person name="Grigoriev I.V."/>
            <person name="Nagy L.G."/>
            <person name="Martin F."/>
            <person name="Kauserud H."/>
        </authorList>
    </citation>
    <scope>NUCLEOTIDE SEQUENCE</scope>
    <source>
        <strain evidence="6">CBHHK188m</strain>
    </source>
</reference>
<keyword evidence="3" id="KW-0418">Kinase</keyword>
<feature type="compositionally biased region" description="Low complexity" evidence="4">
    <location>
        <begin position="15"/>
        <end position="24"/>
    </location>
</feature>
<dbReference type="GO" id="GO:0000285">
    <property type="term" value="F:1-phosphatidylinositol-3-phosphate 5-kinase activity"/>
    <property type="evidence" value="ECO:0007669"/>
    <property type="project" value="InterPro"/>
</dbReference>
<feature type="region of interest" description="Disordered" evidence="4">
    <location>
        <begin position="1202"/>
        <end position="1224"/>
    </location>
</feature>
<gene>
    <name evidence="6" type="ORF">DFH07DRAFT_740406</name>
</gene>
<name>A0AAD7JE99_9AGAR</name>
<evidence type="ECO:0000259" key="5">
    <source>
        <dbReference type="PROSITE" id="PS51455"/>
    </source>
</evidence>
<feature type="region of interest" description="Disordered" evidence="4">
    <location>
        <begin position="1292"/>
        <end position="1346"/>
    </location>
</feature>
<feature type="region of interest" description="Disordered" evidence="4">
    <location>
        <begin position="1033"/>
        <end position="1052"/>
    </location>
</feature>
<feature type="region of interest" description="Disordered" evidence="4">
    <location>
        <begin position="288"/>
        <end position="325"/>
    </location>
</feature>
<protein>
    <recommendedName>
        <fullName evidence="5">PIPK domain-containing protein</fullName>
    </recommendedName>
</protein>
<proteinExistence type="predicted"/>
<feature type="region of interest" description="Disordered" evidence="4">
    <location>
        <begin position="546"/>
        <end position="588"/>
    </location>
</feature>
<dbReference type="InterPro" id="IPR027483">
    <property type="entry name" value="PInositol-4-P-4/5-kinase_C_sf"/>
</dbReference>
<dbReference type="Gene3D" id="3.30.800.10">
    <property type="entry name" value="Phosphatidylinositol Phosphate Kinase II Beta"/>
    <property type="match status" value="1"/>
</dbReference>
<dbReference type="PANTHER" id="PTHR45748:SF7">
    <property type="entry name" value="1-PHOSPHATIDYLINOSITOL 3-PHOSPHATE 5-KINASE-RELATED"/>
    <property type="match status" value="1"/>
</dbReference>
<dbReference type="PROSITE" id="PS51455">
    <property type="entry name" value="PIPK"/>
    <property type="match status" value="1"/>
</dbReference>
<dbReference type="GO" id="GO:0010008">
    <property type="term" value="C:endosome membrane"/>
    <property type="evidence" value="ECO:0007669"/>
    <property type="project" value="TreeGrafter"/>
</dbReference>
<sequence>MATSKPLPEIPPPLTLTSTTNNETANDNRATNIRTNLTILTSDARTHRGAVLRYLLADVGLNMNEDERDDWADALEGGLDGLGEAVARGRWLAGVKRSRLAPTRPTMVRFDTASSTQSSASAEQADTAPPTETADTVRDRLAALRLLASQPTLPNPTPSPKHLLLCVAPLGSRIALPLPAEDSGFALVSARVACAFSPGSFVLPEDGEGNASSVLYGLAEWDSTWLAFPNMDVRLVGGTFAFRGITSSAQHRALCTTLRVGVYVHLALLLEQHFLADSGVRLHFPAPRPLLPHSNPLSPSIEAKEEGADTQKDGREQGQGRLGKGKAFLPGILSFFGKKRSNPSLHRNSNSISTFSPTSHTSTSTFPSTSTTATARSGGASLDISRDASRLSSDSGRRFSFIGASPLSLSSPFSTQSSASTKAAEEKDGDTFNALLARLTATAPLLSASPNLRIAPPPLVAELAARERLLPAHPPPVHARKGADKDRGRAGMVLRGDERVGLSSILGWDPHAREKGVARGAGMGGRAGFTRMQALSVLVSRHVPAEPAPAPASTASTASAGSGRGAKADSAASSMELERSAETQQQACGRPGWTTWRFYARAGGEDRSLGESVRALAACAGEPCARSGCAFAQGKHVQRIVHGGVRVAISVEESLEREDGEDGIEMWVSCAVCGARTEKKMMSEGTFLFSWAKFLELLVYSPTVGTLAAPLCAHTDTSTSTFSSTSTADRAELPSARLNLVRHFAPRGTGHTVRVALAALGDVFELRVPRLQIARRGAAASIASARTSMASCSTPTAGRGKDGDGDEKRTLRREITAWWAGVADHMDALETTLVGSTLVGFRKALPRLPSVDDAWDSADDTDESAQTTPTRESAQPAQTTPTRMKAPHWIAGLPPSAPTTPQITKSAQDFFPSPPLARASSDPVVPAAPSSSSSSSSSDLTPTSSVAATGSATAPVSAESLPLPTSDSPPPDSLALLTRLRETFQHTEQALYAQLLASPVGALNDVRRSFLLAARGAEKRLRAWQTKHLRGIAGRKRKGKPPPGLELRAPEPEWWGKGCHTAPGGNVIIREDDWGSIIAFTMSTTDYYRELASMSLPRGSAGTSPGGAALTPALNNPTSSFFSAPSNYKLFASSTQAPPDPDQDGVVWYEPEAYSAVISRKEHPRDVTSLLSLREVLRQKSPIDSMNVSVLTGGGGGGSSRFGSLGSAATKGSSASAAPPSAWAKPDVQITRHAAGGEVSGAESAESAGKMLHEIDAAGSREGELSRPSSALSGSFLASAIFADAHIKRGKASSVLSSESDDTIGGKNDESAHTAPLVDEPEIRHGKDATTASDMPTPTPSSFTNTLTSGLSSAMRYMLSNGDVPRPSMFSKNHHGLLVPADTFAIDERPHIKYDWTIGKRLKFSCTVYYAKQFDNLRKRCGIDDVFLKSLSRSANWAAEGGKSKSNFWKTADDRFIIKTLVNAWNVADLQVLIELAPSYFRYMDATASRATVLAKLIGFYTIEIRNLETGNVQSKADLLVMENLFYDQKIVKTFDLKGIQGRKVKSSASGAAQNVKTLFDGEWIEGQQRTLTLVRPHSKVVLREAIRSDAEFLAKSNIMDYSLLLGVDQERKQIACGLVDTIGPYTFAKTLEYKAKQGLNSGKDVTVIPPAEYQERFVSALDGYFLACPDKWSRPMDDTRPIDDPGLLPSVL</sequence>
<dbReference type="Gene3D" id="3.30.810.10">
    <property type="entry name" value="2-Layer Sandwich"/>
    <property type="match status" value="1"/>
</dbReference>
<feature type="compositionally biased region" description="Basic and acidic residues" evidence="4">
    <location>
        <begin position="799"/>
        <end position="808"/>
    </location>
</feature>
<dbReference type="GO" id="GO:0005524">
    <property type="term" value="F:ATP binding"/>
    <property type="evidence" value="ECO:0007669"/>
    <property type="project" value="UniProtKB-UniRule"/>
</dbReference>
<keyword evidence="1 3" id="KW-0547">Nucleotide-binding</keyword>
<dbReference type="CDD" id="cd17300">
    <property type="entry name" value="PIPKc_PIKfyve"/>
    <property type="match status" value="1"/>
</dbReference>
<feature type="region of interest" description="Disordered" evidence="4">
    <location>
        <begin position="785"/>
        <end position="808"/>
    </location>
</feature>
<feature type="region of interest" description="Disordered" evidence="4">
    <location>
        <begin position="103"/>
        <end position="134"/>
    </location>
</feature>
<feature type="compositionally biased region" description="Low complexity" evidence="4">
    <location>
        <begin position="291"/>
        <end position="300"/>
    </location>
</feature>
<evidence type="ECO:0000256" key="4">
    <source>
        <dbReference type="SAM" id="MobiDB-lite"/>
    </source>
</evidence>
<keyword evidence="7" id="KW-1185">Reference proteome</keyword>
<comment type="caution">
    <text evidence="6">The sequence shown here is derived from an EMBL/GenBank/DDBJ whole genome shotgun (WGS) entry which is preliminary data.</text>
</comment>
<keyword evidence="3" id="KW-0808">Transferase</keyword>
<dbReference type="Proteomes" id="UP001215280">
    <property type="component" value="Unassembled WGS sequence"/>
</dbReference>
<evidence type="ECO:0000313" key="6">
    <source>
        <dbReference type="EMBL" id="KAJ7760904.1"/>
    </source>
</evidence>
<feature type="compositionally biased region" description="Polar residues" evidence="4">
    <location>
        <begin position="866"/>
        <end position="882"/>
    </location>
</feature>
<dbReference type="Pfam" id="PF01504">
    <property type="entry name" value="PIP5K"/>
    <property type="match status" value="1"/>
</dbReference>
<evidence type="ECO:0000256" key="1">
    <source>
        <dbReference type="ARBA" id="ARBA00022741"/>
    </source>
</evidence>
<evidence type="ECO:0000256" key="3">
    <source>
        <dbReference type="PROSITE-ProRule" id="PRU00781"/>
    </source>
</evidence>
<accession>A0AAD7JE99</accession>
<evidence type="ECO:0000313" key="7">
    <source>
        <dbReference type="Proteomes" id="UP001215280"/>
    </source>
</evidence>
<dbReference type="InterPro" id="IPR027484">
    <property type="entry name" value="PInositol-4-P-5-kinase_N"/>
</dbReference>